<keyword evidence="3" id="KW-1185">Reference proteome</keyword>
<protein>
    <submittedName>
        <fullName evidence="2">Uncharacterized protein</fullName>
    </submittedName>
</protein>
<dbReference type="AlphaFoldDB" id="F2PW26"/>
<organism evidence="2 3">
    <name type="scientific">Trichophyton equinum (strain ATCC MYA-4606 / CBS 127.97)</name>
    <name type="common">Horse ringworm fungus</name>
    <dbReference type="NCBI Taxonomy" id="559882"/>
    <lineage>
        <taxon>Eukaryota</taxon>
        <taxon>Fungi</taxon>
        <taxon>Dikarya</taxon>
        <taxon>Ascomycota</taxon>
        <taxon>Pezizomycotina</taxon>
        <taxon>Eurotiomycetes</taxon>
        <taxon>Eurotiomycetidae</taxon>
        <taxon>Onygenales</taxon>
        <taxon>Arthrodermataceae</taxon>
        <taxon>Trichophyton</taxon>
    </lineage>
</organism>
<gene>
    <name evidence="2" type="ORF">TEQG_05207</name>
</gene>
<dbReference type="Proteomes" id="UP000009169">
    <property type="component" value="Unassembled WGS sequence"/>
</dbReference>
<evidence type="ECO:0000313" key="2">
    <source>
        <dbReference type="EMBL" id="EGE06094.1"/>
    </source>
</evidence>
<evidence type="ECO:0000256" key="1">
    <source>
        <dbReference type="SAM" id="MobiDB-lite"/>
    </source>
</evidence>
<feature type="region of interest" description="Disordered" evidence="1">
    <location>
        <begin position="98"/>
        <end position="123"/>
    </location>
</feature>
<dbReference type="EMBL" id="DS995744">
    <property type="protein sequence ID" value="EGE06094.1"/>
    <property type="molecule type" value="Genomic_DNA"/>
</dbReference>
<dbReference type="VEuPathDB" id="FungiDB:TEQG_05207"/>
<reference evidence="3" key="1">
    <citation type="journal article" date="2012" name="MBio">
        <title>Comparative genome analysis of Trichophyton rubrum and related dermatophytes reveals candidate genes involved in infection.</title>
        <authorList>
            <person name="Martinez D.A."/>
            <person name="Oliver B.G."/>
            <person name="Graeser Y."/>
            <person name="Goldberg J.M."/>
            <person name="Li W."/>
            <person name="Martinez-Rossi N.M."/>
            <person name="Monod M."/>
            <person name="Shelest E."/>
            <person name="Barton R.C."/>
            <person name="Birch E."/>
            <person name="Brakhage A.A."/>
            <person name="Chen Z."/>
            <person name="Gurr S.J."/>
            <person name="Heiman D."/>
            <person name="Heitman J."/>
            <person name="Kosti I."/>
            <person name="Rossi A."/>
            <person name="Saif S."/>
            <person name="Samalova M."/>
            <person name="Saunders C.W."/>
            <person name="Shea T."/>
            <person name="Summerbell R.C."/>
            <person name="Xu J."/>
            <person name="Young S."/>
            <person name="Zeng Q."/>
            <person name="Birren B.W."/>
            <person name="Cuomo C.A."/>
            <person name="White T.C."/>
        </authorList>
    </citation>
    <scope>NUCLEOTIDE SEQUENCE [LARGE SCALE GENOMIC DNA]</scope>
    <source>
        <strain evidence="3">ATCC MYA-4606 / CBS 127.97</strain>
    </source>
</reference>
<proteinExistence type="predicted"/>
<sequence>MFTAIDSHRVAAAARRTWPADVPEDDRHLFERAARKDEGEAGDVGMFWPSEASPAAEVRRRAFYFKLAPQASDFIVGGALAARQFPVGKPPMLLGFFPPSKNRLKPRRRQDSTTVEQQQRRRKKKRDIIWLSRGARFDMDQPSIGFFSLTNWPPVSHFTPFRKLSV</sequence>
<evidence type="ECO:0000313" key="3">
    <source>
        <dbReference type="Proteomes" id="UP000009169"/>
    </source>
</evidence>
<dbReference type="HOGENOM" id="CLU_1603928_0_0_1"/>
<accession>F2PW26</accession>
<name>F2PW26_TRIEC</name>